<dbReference type="OrthoDB" id="2323929at2"/>
<proteinExistence type="predicted"/>
<sequence>MLKKRLASFALALTIAAPILVSGGVTANAASHTAPSVLRHDWWAPTKTSSKKDWGRVKITKHSISIGQGVVKDVYTGSQMSVKKTGKWYRISKTGESGSANYYRVTKRKIAGKYRTALLRKTYAKSSVTFVYLIGTKVKMSSSESMLF</sequence>
<gene>
    <name evidence="2" type="ORF">FD17_GL002471</name>
</gene>
<evidence type="ECO:0000313" key="3">
    <source>
        <dbReference type="Proteomes" id="UP000051581"/>
    </source>
</evidence>
<feature type="signal peptide" evidence="1">
    <location>
        <begin position="1"/>
        <end position="27"/>
    </location>
</feature>
<evidence type="ECO:0000313" key="2">
    <source>
        <dbReference type="EMBL" id="KRK88598.1"/>
    </source>
</evidence>
<dbReference type="RefSeq" id="WP_057824893.1">
    <property type="nucleotide sequence ID" value="NZ_AZEA01000008.1"/>
</dbReference>
<dbReference type="EMBL" id="AZEA01000008">
    <property type="protein sequence ID" value="KRK88598.1"/>
    <property type="molecule type" value="Genomic_DNA"/>
</dbReference>
<protein>
    <submittedName>
        <fullName evidence="2">Uncharacterized protein</fullName>
    </submittedName>
</protein>
<accession>A0A0R1KY83</accession>
<name>A0A0R1KY83_9LACO</name>
<reference evidence="2 3" key="1">
    <citation type="journal article" date="2015" name="Genome Announc.">
        <title>Expanding the biotechnology potential of lactobacilli through comparative genomics of 213 strains and associated genera.</title>
        <authorList>
            <person name="Sun Z."/>
            <person name="Harris H.M."/>
            <person name="McCann A."/>
            <person name="Guo C."/>
            <person name="Argimon S."/>
            <person name="Zhang W."/>
            <person name="Yang X."/>
            <person name="Jeffery I.B."/>
            <person name="Cooney J.C."/>
            <person name="Kagawa T.F."/>
            <person name="Liu W."/>
            <person name="Song Y."/>
            <person name="Salvetti E."/>
            <person name="Wrobel A."/>
            <person name="Rasinkangas P."/>
            <person name="Parkhill J."/>
            <person name="Rea M.C."/>
            <person name="O'Sullivan O."/>
            <person name="Ritari J."/>
            <person name="Douillard F.P."/>
            <person name="Paul Ross R."/>
            <person name="Yang R."/>
            <person name="Briner A.E."/>
            <person name="Felis G.E."/>
            <person name="de Vos W.M."/>
            <person name="Barrangou R."/>
            <person name="Klaenhammer T.R."/>
            <person name="Caufield P.W."/>
            <person name="Cui Y."/>
            <person name="Zhang H."/>
            <person name="O'Toole P.W."/>
        </authorList>
    </citation>
    <scope>NUCLEOTIDE SEQUENCE [LARGE SCALE GENOMIC DNA]</scope>
    <source>
        <strain evidence="2 3">DSM 19904</strain>
    </source>
</reference>
<dbReference type="PATRIC" id="fig|1423808.3.peg.2522"/>
<keyword evidence="3" id="KW-1185">Reference proteome</keyword>
<keyword evidence="1" id="KW-0732">Signal</keyword>
<comment type="caution">
    <text evidence="2">The sequence shown here is derived from an EMBL/GenBank/DDBJ whole genome shotgun (WGS) entry which is preliminary data.</text>
</comment>
<feature type="chain" id="PRO_5038334044" evidence="1">
    <location>
        <begin position="28"/>
        <end position="148"/>
    </location>
</feature>
<organism evidence="2 3">
    <name type="scientific">Lentilactobacillus sunkii DSM 19904</name>
    <dbReference type="NCBI Taxonomy" id="1423808"/>
    <lineage>
        <taxon>Bacteria</taxon>
        <taxon>Bacillati</taxon>
        <taxon>Bacillota</taxon>
        <taxon>Bacilli</taxon>
        <taxon>Lactobacillales</taxon>
        <taxon>Lactobacillaceae</taxon>
        <taxon>Lentilactobacillus</taxon>
    </lineage>
</organism>
<dbReference type="Proteomes" id="UP000051581">
    <property type="component" value="Unassembled WGS sequence"/>
</dbReference>
<dbReference type="AlphaFoldDB" id="A0A0R1KY83"/>
<evidence type="ECO:0000256" key="1">
    <source>
        <dbReference type="SAM" id="SignalP"/>
    </source>
</evidence>